<evidence type="ECO:0000313" key="2">
    <source>
        <dbReference type="Proteomes" id="UP000184420"/>
    </source>
</evidence>
<dbReference type="Gene3D" id="3.90.1580.10">
    <property type="entry name" value="paralog of FGE (formylglycine-generating enzyme)"/>
    <property type="match status" value="1"/>
</dbReference>
<reference evidence="1 2" key="1">
    <citation type="submission" date="2016-11" db="EMBL/GenBank/DDBJ databases">
        <authorList>
            <person name="Jaros S."/>
            <person name="Januszkiewicz K."/>
            <person name="Wedrychowicz H."/>
        </authorList>
    </citation>
    <scope>NUCLEOTIDE SEQUENCE [LARGE SCALE GENOMIC DNA]</scope>
    <source>
        <strain evidence="1 2">DSM 27406</strain>
    </source>
</reference>
<gene>
    <name evidence="1" type="ORF">SAMN05444266_107242</name>
</gene>
<dbReference type="PROSITE" id="PS00018">
    <property type="entry name" value="EF_HAND_1"/>
    <property type="match status" value="1"/>
</dbReference>
<dbReference type="SUPFAM" id="SSF56436">
    <property type="entry name" value="C-type lectin-like"/>
    <property type="match status" value="1"/>
</dbReference>
<keyword evidence="2" id="KW-1185">Reference proteome</keyword>
<dbReference type="Proteomes" id="UP000184420">
    <property type="component" value="Unassembled WGS sequence"/>
</dbReference>
<dbReference type="EMBL" id="FRBL01000007">
    <property type="protein sequence ID" value="SHM27952.1"/>
    <property type="molecule type" value="Genomic_DNA"/>
</dbReference>
<dbReference type="InterPro" id="IPR016187">
    <property type="entry name" value="CTDL_fold"/>
</dbReference>
<accession>A0A1M7HHJ3</accession>
<proteinExistence type="predicted"/>
<evidence type="ECO:0000313" key="1">
    <source>
        <dbReference type="EMBL" id="SHM27952.1"/>
    </source>
</evidence>
<dbReference type="RefSeq" id="WP_073084259.1">
    <property type="nucleotide sequence ID" value="NZ_FRBL01000007.1"/>
</dbReference>
<dbReference type="AlphaFoldDB" id="A0A1M7HHJ3"/>
<dbReference type="STRING" id="1419482.SAMN05444266_107242"/>
<evidence type="ECO:0008006" key="3">
    <source>
        <dbReference type="Google" id="ProtNLM"/>
    </source>
</evidence>
<dbReference type="InterPro" id="IPR018247">
    <property type="entry name" value="EF_Hand_1_Ca_BS"/>
</dbReference>
<sequence>MKRIFTLVNIVLLICIAFNVYSNNILVQKVALTDTDTVNKSVLINFDLSWSNSWRDDINWDAAWVIVKFKKPNGHWGHANFSVNGNTIDSSNAQMKITVPADKKGAFIYRVQKGNGDNLLTKVKILWNYGSDGISNLSDIEVRVFATEMVYVPGGSFAVGDGAKPDGYNMATNLRNAAYGYEYLIINDTLSDPMVRTPLNGSTSPAFRVDGIRGLDKNSDGIIDNADYPTGYKPFYCMKYETSQGQFADFLNTISLDSTDANYGQTASTYLLILGQQLFPVNPGNRFTISRQDSVFLATRPDRACNYLTALAKNIYAFADWAGLRPMSELEFEKACRGPLAPVAFENAGGTFVGLTSPPTNTITLTLSGEENGTETITSTFAVPPTAFKISGGDGGSGPLRVGIFATPNSTRISSASSYYGIQDLTTNLSEYVEFCVPKPDLTYSTHGDGYINSSYRYTNITTWVEETTAYGLKSNFVSGMYGTYMNTDGNSGFRGVRSAPAEN</sequence>
<name>A0A1M7HHJ3_9BACT</name>
<organism evidence="1 2">
    <name type="scientific">Chitinophaga jiangningensis</name>
    <dbReference type="NCBI Taxonomy" id="1419482"/>
    <lineage>
        <taxon>Bacteria</taxon>
        <taxon>Pseudomonadati</taxon>
        <taxon>Bacteroidota</taxon>
        <taxon>Chitinophagia</taxon>
        <taxon>Chitinophagales</taxon>
        <taxon>Chitinophagaceae</taxon>
        <taxon>Chitinophaga</taxon>
    </lineage>
</organism>
<dbReference type="OrthoDB" id="662753at2"/>
<dbReference type="InterPro" id="IPR042095">
    <property type="entry name" value="SUMF_sf"/>
</dbReference>
<protein>
    <recommendedName>
        <fullName evidence="3">Sulfatase-modifying factor enzyme domain-containing protein</fullName>
    </recommendedName>
</protein>